<keyword evidence="2" id="KW-1185">Reference proteome</keyword>
<name>A0A6I7HTT3_9HYPH</name>
<comment type="caution">
    <text evidence="1">The sequence shown here is derived from an EMBL/GenBank/DDBJ whole genome shotgun (WGS) entry which is preliminary data.</text>
</comment>
<dbReference type="Proteomes" id="UP000252582">
    <property type="component" value="Unassembled WGS sequence"/>
</dbReference>
<dbReference type="AlphaFoldDB" id="A0A6I7HTT3"/>
<organism evidence="1 2">
    <name type="scientific">Ciceribacter lividus</name>
    <dbReference type="NCBI Taxonomy" id="1197950"/>
    <lineage>
        <taxon>Bacteria</taxon>
        <taxon>Pseudomonadati</taxon>
        <taxon>Pseudomonadota</taxon>
        <taxon>Alphaproteobacteria</taxon>
        <taxon>Hyphomicrobiales</taxon>
        <taxon>Rhizobiaceae</taxon>
        <taxon>Ciceribacter</taxon>
    </lineage>
</organism>
<dbReference type="EMBL" id="QPIX01000001">
    <property type="protein sequence ID" value="RCW28225.1"/>
    <property type="molecule type" value="Genomic_DNA"/>
</dbReference>
<gene>
    <name evidence="1" type="ORF">DFR48_101234</name>
</gene>
<evidence type="ECO:0000313" key="2">
    <source>
        <dbReference type="Proteomes" id="UP000252582"/>
    </source>
</evidence>
<sequence length="135" mass="15390">MRNTNWSLIRNMMNAAIDFCERVEAAGYTEADRDADVVVNEQPVTVQDILTSAWTYPENMRYEIIRMRYEDRTNLAYVPEMSRILTAMAEASAELVGGKGLAEEPVRRMITWFEKDGAVLLETAIKHRRSAAATE</sequence>
<evidence type="ECO:0000313" key="1">
    <source>
        <dbReference type="EMBL" id="RCW28225.1"/>
    </source>
</evidence>
<reference evidence="1 2" key="1">
    <citation type="submission" date="2018-07" db="EMBL/GenBank/DDBJ databases">
        <title>Genomic Encyclopedia of Type Strains, Phase IV (KMG-IV): sequencing the most valuable type-strain genomes for metagenomic binning, comparative biology and taxonomic classification.</title>
        <authorList>
            <person name="Goeker M."/>
        </authorList>
    </citation>
    <scope>NUCLEOTIDE SEQUENCE [LARGE SCALE GENOMIC DNA]</scope>
    <source>
        <strain evidence="1 2">DSM 25528</strain>
    </source>
</reference>
<protein>
    <submittedName>
        <fullName evidence="1">Uncharacterized protein</fullName>
    </submittedName>
</protein>
<dbReference type="RefSeq" id="WP_114361332.1">
    <property type="nucleotide sequence ID" value="NZ_QPIX01000001.1"/>
</dbReference>
<proteinExistence type="predicted"/>
<accession>A0A6I7HTT3</accession>